<dbReference type="Proteomes" id="UP000222256">
    <property type="component" value="Segment"/>
</dbReference>
<protein>
    <recommendedName>
        <fullName evidence="3">ribonucleoside-diphosphate reductase</fullName>
        <ecNumber evidence="3">1.17.4.1</ecNumber>
    </recommendedName>
</protein>
<keyword evidence="11" id="KW-1185">Reference proteome</keyword>
<dbReference type="Gene3D" id="3.40.30.10">
    <property type="entry name" value="Glutaredoxin"/>
    <property type="match status" value="1"/>
</dbReference>
<dbReference type="InterPro" id="IPR033909">
    <property type="entry name" value="RNR_small"/>
</dbReference>
<dbReference type="SUPFAM" id="SSF52833">
    <property type="entry name" value="Thioredoxin-like"/>
    <property type="match status" value="1"/>
</dbReference>
<keyword evidence="5" id="KW-0560">Oxidoreductase</keyword>
<feature type="domain" description="Glutaredoxin" evidence="9">
    <location>
        <begin position="376"/>
        <end position="428"/>
    </location>
</feature>
<sequence>MIDNVLNRSNTGWKTGKYPLFMGEELGLHDTMNRPYPELFKLFKKLKSLDWAEDEIDLEKSRLDFASCDKNSYDVMIKTLSFQYEADSLASRSIIALFAPFISNSDLSQMMLKWSENESLHALTYSEIIRQCVSNPDDIFNEILSDKNITDRSDVIAKSFSKLKVLGAKYSLDKNSVSSEEVRETLLLSLVALYCLEAMEFMASFACTFSLAERDLFEGVASLVQKIMVDETIHTQMDEAIIDILFKESEWKATFEKIKPQVQELVDSVYHQEVSWAEYIFSEGRSVLGLTSGLLKDWVTYRTDAVYNKLGLDKPYTVVEENPLPWMDKWLDIDSNQQSAQEVSLNNYRLNSVIDDTSEDIVYDFGSRENSLPSDVVVYTKESCPFCDKVKQFLKDKGINVTEVDVERVYAKQSLINKGLTTVPQVFTQEGNYLGDCTSIINKYS</sequence>
<comment type="similarity">
    <text evidence="2">Belongs to the ribonucleoside diphosphate reductase small chain family.</text>
</comment>
<keyword evidence="4" id="KW-0479">Metal-binding</keyword>
<proteinExistence type="inferred from homology"/>
<dbReference type="CDD" id="cd01049">
    <property type="entry name" value="RNRR2"/>
    <property type="match status" value="1"/>
</dbReference>
<dbReference type="PROSITE" id="PS00195">
    <property type="entry name" value="GLUTAREDOXIN_1"/>
    <property type="match status" value="1"/>
</dbReference>
<evidence type="ECO:0000256" key="1">
    <source>
        <dbReference type="ARBA" id="ARBA00001962"/>
    </source>
</evidence>
<dbReference type="GO" id="GO:0046872">
    <property type="term" value="F:metal ion binding"/>
    <property type="evidence" value="ECO:0007669"/>
    <property type="project" value="UniProtKB-KW"/>
</dbReference>
<dbReference type="PROSITE" id="PS51354">
    <property type="entry name" value="GLUTAREDOXIN_2"/>
    <property type="match status" value="1"/>
</dbReference>
<evidence type="ECO:0000256" key="6">
    <source>
        <dbReference type="ARBA" id="ARBA00023004"/>
    </source>
</evidence>
<accession>A0A223LIJ6</accession>
<evidence type="ECO:0000256" key="3">
    <source>
        <dbReference type="ARBA" id="ARBA00012274"/>
    </source>
</evidence>
<dbReference type="InterPro" id="IPR002109">
    <property type="entry name" value="Glutaredoxin"/>
</dbReference>
<dbReference type="Gene3D" id="1.10.620.20">
    <property type="entry name" value="Ribonucleotide Reductase, subunit A"/>
    <property type="match status" value="1"/>
</dbReference>
<evidence type="ECO:0000256" key="8">
    <source>
        <dbReference type="ARBA" id="ARBA00023284"/>
    </source>
</evidence>
<evidence type="ECO:0000313" key="10">
    <source>
        <dbReference type="EMBL" id="ASU03316.1"/>
    </source>
</evidence>
<dbReference type="PANTHER" id="PTHR23409:SF18">
    <property type="entry name" value="RIBONUCLEOSIDE-DIPHOSPHATE REDUCTASE SUBUNIT M2"/>
    <property type="match status" value="1"/>
</dbReference>
<dbReference type="GO" id="GO:0009263">
    <property type="term" value="P:deoxyribonucleotide biosynthetic process"/>
    <property type="evidence" value="ECO:0007669"/>
    <property type="project" value="InterPro"/>
</dbReference>
<evidence type="ECO:0000313" key="11">
    <source>
        <dbReference type="Proteomes" id="UP000222256"/>
    </source>
</evidence>
<organism evidence="10 11">
    <name type="scientific">Pseudoalteromonas phage J2-1</name>
    <dbReference type="NCBI Taxonomy" id="2023998"/>
    <lineage>
        <taxon>Viruses</taxon>
        <taxon>Duplodnaviria</taxon>
        <taxon>Heunggongvirae</taxon>
        <taxon>Uroviricota</taxon>
        <taxon>Caudoviricetes</taxon>
        <taxon>Qingdaovirus</taxon>
        <taxon>Qingdaovirus J21</taxon>
    </lineage>
</organism>
<evidence type="ECO:0000256" key="4">
    <source>
        <dbReference type="ARBA" id="ARBA00022723"/>
    </source>
</evidence>
<dbReference type="InterPro" id="IPR036249">
    <property type="entry name" value="Thioredoxin-like_sf"/>
</dbReference>
<dbReference type="EMBL" id="MF370964">
    <property type="protein sequence ID" value="ASU03316.1"/>
    <property type="molecule type" value="Genomic_DNA"/>
</dbReference>
<evidence type="ECO:0000256" key="7">
    <source>
        <dbReference type="ARBA" id="ARBA00023157"/>
    </source>
</evidence>
<evidence type="ECO:0000259" key="9">
    <source>
        <dbReference type="Pfam" id="PF00462"/>
    </source>
</evidence>
<keyword evidence="6" id="KW-0408">Iron</keyword>
<dbReference type="RefSeq" id="YP_009791457.1">
    <property type="nucleotide sequence ID" value="NC_047839.1"/>
</dbReference>
<dbReference type="GeneID" id="54981639"/>
<evidence type="ECO:0000256" key="2">
    <source>
        <dbReference type="ARBA" id="ARBA00009303"/>
    </source>
</evidence>
<dbReference type="InterPro" id="IPR014025">
    <property type="entry name" value="Glutaredoxin_subgr"/>
</dbReference>
<keyword evidence="7" id="KW-1015">Disulfide bond</keyword>
<dbReference type="InterPro" id="IPR011767">
    <property type="entry name" value="GLR_AS"/>
</dbReference>
<dbReference type="InterPro" id="IPR000358">
    <property type="entry name" value="RNR_small_fam"/>
</dbReference>
<dbReference type="UniPathway" id="UPA00326"/>
<reference evidence="10 11" key="1">
    <citation type="submission" date="2017-06" db="EMBL/GenBank/DDBJ databases">
        <title>A Novel Lytic Pseudoalteromonas phage Isolated from Qingdao coast of China.</title>
        <authorList>
            <person name="Li H."/>
        </authorList>
    </citation>
    <scope>NUCLEOTIDE SEQUENCE [LARGE SCALE GENOMIC DNA]</scope>
</reference>
<name>A0A223LIJ6_9CAUD</name>
<dbReference type="InterPro" id="IPR012348">
    <property type="entry name" value="RNR-like"/>
</dbReference>
<dbReference type="EC" id="1.17.4.1" evidence="3"/>
<dbReference type="InterPro" id="IPR009078">
    <property type="entry name" value="Ferritin-like_SF"/>
</dbReference>
<comment type="cofactor">
    <cofactor evidence="1">
        <name>Fe cation</name>
        <dbReference type="ChEBI" id="CHEBI:24875"/>
    </cofactor>
</comment>
<dbReference type="Pfam" id="PF00462">
    <property type="entry name" value="Glutaredoxin"/>
    <property type="match status" value="1"/>
</dbReference>
<dbReference type="GO" id="GO:0004748">
    <property type="term" value="F:ribonucleoside-diphosphate reductase activity, thioredoxin disulfide as acceptor"/>
    <property type="evidence" value="ECO:0007669"/>
    <property type="project" value="UniProtKB-EC"/>
</dbReference>
<evidence type="ECO:0000256" key="5">
    <source>
        <dbReference type="ARBA" id="ARBA00023002"/>
    </source>
</evidence>
<dbReference type="PANTHER" id="PTHR23409">
    <property type="entry name" value="RIBONUCLEOSIDE-DIPHOSPHATE REDUCTASE SMALL CHAIN"/>
    <property type="match status" value="1"/>
</dbReference>
<dbReference type="PRINTS" id="PR00160">
    <property type="entry name" value="GLUTAREDOXIN"/>
</dbReference>
<dbReference type="SUPFAM" id="SSF47240">
    <property type="entry name" value="Ferritin-like"/>
    <property type="match status" value="1"/>
</dbReference>
<dbReference type="Pfam" id="PF00268">
    <property type="entry name" value="Ribonuc_red_sm"/>
    <property type="match status" value="1"/>
</dbReference>
<dbReference type="CDD" id="cd02066">
    <property type="entry name" value="GRX_family"/>
    <property type="match status" value="1"/>
</dbReference>
<keyword evidence="8" id="KW-0676">Redox-active center</keyword>
<dbReference type="KEGG" id="vg:54981639"/>